<keyword evidence="2" id="KW-1133">Transmembrane helix</keyword>
<evidence type="ECO:0000313" key="5">
    <source>
        <dbReference type="Proteomes" id="UP000601597"/>
    </source>
</evidence>
<comment type="caution">
    <text evidence="4">The sequence shown here is derived from an EMBL/GenBank/DDBJ whole genome shotgun (WGS) entry which is preliminary data.</text>
</comment>
<feature type="region of interest" description="Disordered" evidence="1">
    <location>
        <begin position="75"/>
        <end position="118"/>
    </location>
</feature>
<dbReference type="RefSeq" id="WP_189577893.1">
    <property type="nucleotide sequence ID" value="NZ_BMXV01000008.1"/>
</dbReference>
<accession>A0ABQ3BBC1</accession>
<feature type="domain" description="Type II secretion system protein GspB C-terminal" evidence="3">
    <location>
        <begin position="180"/>
        <end position="236"/>
    </location>
</feature>
<evidence type="ECO:0000256" key="2">
    <source>
        <dbReference type="SAM" id="Phobius"/>
    </source>
</evidence>
<dbReference type="Proteomes" id="UP000601597">
    <property type="component" value="Unassembled WGS sequence"/>
</dbReference>
<name>A0ABQ3BBC1_9GAMM</name>
<sequence length="246" mass="26545">MSYILEALKKSESERNQGRVPHLGQQMRMVHGKRKRGIPAAVWVAIALTLNAAVLAALFWPGAGLWWDDRTLSGSAQAQQEAGPSAAPPAQAGTEQAATGSGEIARTEDPAPEGAGMTAATGELESQGAVVLDTMEEAPTVIVPNARRPSGDGAGNYTAEPWQGRVPHLVELPMSFQRKVPDLVFNSHVYSSQPGARSVMINNHYLRVGDSFGPLRVERITEEGVELSMDGQRFRVGVVRDWRSPR</sequence>
<gene>
    <name evidence="4" type="ORF">GCM10007071_32450</name>
</gene>
<proteinExistence type="predicted"/>
<protein>
    <recommendedName>
        <fullName evidence="3">Type II secretion system protein GspB C-terminal domain-containing protein</fullName>
    </recommendedName>
</protein>
<feature type="transmembrane region" description="Helical" evidence="2">
    <location>
        <begin position="37"/>
        <end position="60"/>
    </location>
</feature>
<keyword evidence="2" id="KW-0812">Transmembrane</keyword>
<dbReference type="InterPro" id="IPR032389">
    <property type="entry name" value="GspB_C"/>
</dbReference>
<feature type="compositionally biased region" description="Low complexity" evidence="1">
    <location>
        <begin position="75"/>
        <end position="93"/>
    </location>
</feature>
<dbReference type="EMBL" id="BMXV01000008">
    <property type="protein sequence ID" value="GGY82504.1"/>
    <property type="molecule type" value="Genomic_DNA"/>
</dbReference>
<evidence type="ECO:0000259" key="3">
    <source>
        <dbReference type="Pfam" id="PF16537"/>
    </source>
</evidence>
<evidence type="ECO:0000256" key="1">
    <source>
        <dbReference type="SAM" id="MobiDB-lite"/>
    </source>
</evidence>
<dbReference type="Pfam" id="PF16537">
    <property type="entry name" value="T2SSB"/>
    <property type="match status" value="1"/>
</dbReference>
<reference evidence="5" key="1">
    <citation type="journal article" date="2019" name="Int. J. Syst. Evol. Microbiol.">
        <title>The Global Catalogue of Microorganisms (GCM) 10K type strain sequencing project: providing services to taxonomists for standard genome sequencing and annotation.</title>
        <authorList>
            <consortium name="The Broad Institute Genomics Platform"/>
            <consortium name="The Broad Institute Genome Sequencing Center for Infectious Disease"/>
            <person name="Wu L."/>
            <person name="Ma J."/>
        </authorList>
    </citation>
    <scope>NUCLEOTIDE SEQUENCE [LARGE SCALE GENOMIC DNA]</scope>
    <source>
        <strain evidence="5">KCTC 22280</strain>
    </source>
</reference>
<evidence type="ECO:0000313" key="4">
    <source>
        <dbReference type="EMBL" id="GGY82504.1"/>
    </source>
</evidence>
<organism evidence="4 5">
    <name type="scientific">Marinobacter zhanjiangensis</name>
    <dbReference type="NCBI Taxonomy" id="578215"/>
    <lineage>
        <taxon>Bacteria</taxon>
        <taxon>Pseudomonadati</taxon>
        <taxon>Pseudomonadota</taxon>
        <taxon>Gammaproteobacteria</taxon>
        <taxon>Pseudomonadales</taxon>
        <taxon>Marinobacteraceae</taxon>
        <taxon>Marinobacter</taxon>
    </lineage>
</organism>
<keyword evidence="5" id="KW-1185">Reference proteome</keyword>
<keyword evidence="2" id="KW-0472">Membrane</keyword>